<dbReference type="InterPro" id="IPR006554">
    <property type="entry name" value="Helicase-like_DEXD_c2"/>
</dbReference>
<keyword evidence="12" id="KW-0413">Isomerase</keyword>
<dbReference type="GO" id="GO:0051539">
    <property type="term" value="F:4 iron, 4 sulfur cluster binding"/>
    <property type="evidence" value="ECO:0007669"/>
    <property type="project" value="UniProtKB-KW"/>
</dbReference>
<proteinExistence type="predicted"/>
<comment type="caution">
    <text evidence="15">The sequence shown here is derived from an EMBL/GenBank/DDBJ whole genome shotgun (WGS) entry which is preliminary data.</text>
</comment>
<gene>
    <name evidence="15" type="ORF">DP106_02220</name>
</gene>
<dbReference type="InterPro" id="IPR045028">
    <property type="entry name" value="DinG/Rad3-like"/>
</dbReference>
<dbReference type="GO" id="GO:0003678">
    <property type="term" value="F:DNA helicase activity"/>
    <property type="evidence" value="ECO:0007669"/>
    <property type="project" value="InterPro"/>
</dbReference>
<organism evidence="15 16">
    <name type="scientific">Halonotius pteroides</name>
    <dbReference type="NCBI Taxonomy" id="268735"/>
    <lineage>
        <taxon>Archaea</taxon>
        <taxon>Methanobacteriati</taxon>
        <taxon>Methanobacteriota</taxon>
        <taxon>Stenosarchaea group</taxon>
        <taxon>Halobacteria</taxon>
        <taxon>Halobacteriales</taxon>
        <taxon>Haloferacaceae</taxon>
        <taxon>Halonotius</taxon>
    </lineage>
</organism>
<reference evidence="15 16" key="1">
    <citation type="submission" date="2018-06" db="EMBL/GenBank/DDBJ databases">
        <title>Halonotius sp. F13-13 a new haloarchaeeon isolated from a solar saltern from Isla Cristina, Huelva, Spain.</title>
        <authorList>
            <person name="Duran-Viseras A."/>
            <person name="Sanchez-Porro C."/>
            <person name="Ventosa A."/>
        </authorList>
    </citation>
    <scope>NUCLEOTIDE SEQUENCE [LARGE SCALE GENOMIC DNA]</scope>
    <source>
        <strain evidence="15 16">CECT 7525</strain>
    </source>
</reference>
<evidence type="ECO:0000313" key="16">
    <source>
        <dbReference type="Proteomes" id="UP000281564"/>
    </source>
</evidence>
<evidence type="ECO:0000256" key="3">
    <source>
        <dbReference type="ARBA" id="ARBA00022741"/>
    </source>
</evidence>
<dbReference type="GO" id="GO:0016818">
    <property type="term" value="F:hydrolase activity, acting on acid anhydrides, in phosphorus-containing anhydrides"/>
    <property type="evidence" value="ECO:0007669"/>
    <property type="project" value="InterPro"/>
</dbReference>
<dbReference type="GO" id="GO:0006281">
    <property type="term" value="P:DNA repair"/>
    <property type="evidence" value="ECO:0007669"/>
    <property type="project" value="UniProtKB-KW"/>
</dbReference>
<keyword evidence="11" id="KW-0234">DNA repair</keyword>
<keyword evidence="13" id="KW-0175">Coiled coil</keyword>
<evidence type="ECO:0000256" key="5">
    <source>
        <dbReference type="ARBA" id="ARBA00022801"/>
    </source>
</evidence>
<keyword evidence="1" id="KW-0004">4Fe-4S</keyword>
<evidence type="ECO:0000256" key="7">
    <source>
        <dbReference type="ARBA" id="ARBA00022840"/>
    </source>
</evidence>
<evidence type="ECO:0000259" key="14">
    <source>
        <dbReference type="PROSITE" id="PS51193"/>
    </source>
</evidence>
<dbReference type="InterPro" id="IPR042493">
    <property type="entry name" value="XPD_DNA_FeS"/>
</dbReference>
<feature type="domain" description="Helicase ATP-binding" evidence="14">
    <location>
        <begin position="29"/>
        <end position="337"/>
    </location>
</feature>
<dbReference type="Gene3D" id="1.10.275.40">
    <property type="match status" value="1"/>
</dbReference>
<dbReference type="SUPFAM" id="SSF52540">
    <property type="entry name" value="P-loop containing nucleoside triphosphate hydrolases"/>
    <property type="match status" value="2"/>
</dbReference>
<dbReference type="Pfam" id="PF06733">
    <property type="entry name" value="DEAD_2"/>
    <property type="match status" value="1"/>
</dbReference>
<dbReference type="InterPro" id="IPR014013">
    <property type="entry name" value="Helic_SF1/SF2_ATP-bd_DinG/Rad3"/>
</dbReference>
<protein>
    <submittedName>
        <fullName evidence="15">ATP-dependent DNA helicase</fullName>
    </submittedName>
</protein>
<keyword evidence="4" id="KW-0227">DNA damage</keyword>
<keyword evidence="8" id="KW-0408">Iron</keyword>
<dbReference type="PROSITE" id="PS51193">
    <property type="entry name" value="HELICASE_ATP_BIND_2"/>
    <property type="match status" value="1"/>
</dbReference>
<dbReference type="InterPro" id="IPR006555">
    <property type="entry name" value="ATP-dep_Helicase_C"/>
</dbReference>
<dbReference type="GO" id="GO:0003677">
    <property type="term" value="F:DNA binding"/>
    <property type="evidence" value="ECO:0007669"/>
    <property type="project" value="UniProtKB-KW"/>
</dbReference>
<dbReference type="InterPro" id="IPR027417">
    <property type="entry name" value="P-loop_NTPase"/>
</dbReference>
<evidence type="ECO:0000256" key="4">
    <source>
        <dbReference type="ARBA" id="ARBA00022763"/>
    </source>
</evidence>
<dbReference type="SMART" id="SM00488">
    <property type="entry name" value="DEXDc2"/>
    <property type="match status" value="1"/>
</dbReference>
<feature type="coiled-coil region" evidence="13">
    <location>
        <begin position="171"/>
        <end position="198"/>
    </location>
</feature>
<keyword evidence="6 15" id="KW-0347">Helicase</keyword>
<dbReference type="EMBL" id="QMDW01000002">
    <property type="protein sequence ID" value="RJX51527.1"/>
    <property type="molecule type" value="Genomic_DNA"/>
</dbReference>
<keyword evidence="9" id="KW-0411">Iron-sulfur</keyword>
<dbReference type="Gene3D" id="1.10.30.20">
    <property type="entry name" value="Bacterial XPD DNA helicase, FeS cluster domain"/>
    <property type="match status" value="1"/>
</dbReference>
<evidence type="ECO:0000256" key="9">
    <source>
        <dbReference type="ARBA" id="ARBA00023014"/>
    </source>
</evidence>
<dbReference type="PANTHER" id="PTHR11472">
    <property type="entry name" value="DNA REPAIR DEAD HELICASE RAD3/XP-D SUBFAMILY MEMBER"/>
    <property type="match status" value="1"/>
</dbReference>
<dbReference type="AlphaFoldDB" id="A0A3A6QSP4"/>
<evidence type="ECO:0000256" key="13">
    <source>
        <dbReference type="SAM" id="Coils"/>
    </source>
</evidence>
<accession>A0A3A6QSP4</accession>
<evidence type="ECO:0000256" key="2">
    <source>
        <dbReference type="ARBA" id="ARBA00022723"/>
    </source>
</evidence>
<evidence type="ECO:0000313" key="15">
    <source>
        <dbReference type="EMBL" id="RJX51527.1"/>
    </source>
</evidence>
<dbReference type="SMART" id="SM00487">
    <property type="entry name" value="DEXDc"/>
    <property type="match status" value="1"/>
</dbReference>
<evidence type="ECO:0000256" key="8">
    <source>
        <dbReference type="ARBA" id="ARBA00023004"/>
    </source>
</evidence>
<keyword evidence="2" id="KW-0479">Metal-binding</keyword>
<evidence type="ECO:0000256" key="10">
    <source>
        <dbReference type="ARBA" id="ARBA00023125"/>
    </source>
</evidence>
<dbReference type="Pfam" id="PF13307">
    <property type="entry name" value="Helicase_C_2"/>
    <property type="match status" value="1"/>
</dbReference>
<keyword evidence="5" id="KW-0378">Hydrolase</keyword>
<keyword evidence="7" id="KW-0067">ATP-binding</keyword>
<dbReference type="InterPro" id="IPR014001">
    <property type="entry name" value="Helicase_ATP-bd"/>
</dbReference>
<dbReference type="OrthoDB" id="27512at2157"/>
<dbReference type="Proteomes" id="UP000281564">
    <property type="component" value="Unassembled WGS sequence"/>
</dbReference>
<sequence length="752" mass="84755">MHCWSSCSGNRPYVLIDSRQRAGVTAADDDLRFFPYETPYPNQREAIDRIANSLGQARDVLFEGAPGTGKTLSALVPALAYARDNDKTVVITTNVHQQMRQFVDDARAITRTEPIKAVVFKGKAEMCHIDVGYQECQTLRDTTRELVDTETDHEALAARQEELLEASQEGESGAAEARNAVMDELDELEEELDELRGGNVCEYYYNNLTADTDDFFGWLFDDVRTPEEIYEYAEGQNLCGYELLKEGMEDIDLVVCNYHHLLDPMIREQFFRWLDCDPSDVITVFDEAHNIEGAARDHATKTMTETTLDAALDELAGLDDSRAEPARNVIEAFRDALVVTYEDELSDYERDNVGEHWEDVSVANPDARDEITLAFLRLYEGRGIDTETELAVQLGRTLDEEYERAYKDGEATSRAECQTLQAAQFISTWMDEGGELGQHPMAGVRRNDQTGDVYGRAELYTCIPREVTRNLFDDVYASVLMSATLRPFDVTEDVLGLDSPATMAYGLAYPEANRRTYAAEVPALFASERDDPATQETISQLLGDVIRFTPGNTLLFFPSYSEAERYHSRLSVENRADEPFGTLILDESGKSTEDLRQRFVASDDAALFTSLWGTLAEGVSFDGNEARTVAVIGVPYPRLSERMEAVQDAYERAYSGTHQKRDAGWAYAVEIPTIRKTRQALGRVIRSPEDFGVRILADKRYTEADMGKYSVRRSFPVEEREELVDISPEKLKFAMLNFYTDHEAYDGAPPEP</sequence>
<keyword evidence="10" id="KW-0238">DNA-binding</keyword>
<dbReference type="PANTHER" id="PTHR11472:SF34">
    <property type="entry name" value="REGULATOR OF TELOMERE ELONGATION HELICASE 1"/>
    <property type="match status" value="1"/>
</dbReference>
<evidence type="ECO:0000256" key="1">
    <source>
        <dbReference type="ARBA" id="ARBA00022485"/>
    </source>
</evidence>
<keyword evidence="16" id="KW-1185">Reference proteome</keyword>
<dbReference type="Gene3D" id="3.40.50.300">
    <property type="entry name" value="P-loop containing nucleotide triphosphate hydrolases"/>
    <property type="match status" value="2"/>
</dbReference>
<dbReference type="SMART" id="SM00491">
    <property type="entry name" value="HELICc2"/>
    <property type="match status" value="1"/>
</dbReference>
<evidence type="ECO:0000256" key="11">
    <source>
        <dbReference type="ARBA" id="ARBA00023204"/>
    </source>
</evidence>
<keyword evidence="3" id="KW-0547">Nucleotide-binding</keyword>
<name>A0A3A6QSP4_9EURY</name>
<evidence type="ECO:0000256" key="12">
    <source>
        <dbReference type="ARBA" id="ARBA00023235"/>
    </source>
</evidence>
<dbReference type="GO" id="GO:0005524">
    <property type="term" value="F:ATP binding"/>
    <property type="evidence" value="ECO:0007669"/>
    <property type="project" value="UniProtKB-KW"/>
</dbReference>
<evidence type="ECO:0000256" key="6">
    <source>
        <dbReference type="ARBA" id="ARBA00022806"/>
    </source>
</evidence>
<dbReference type="GO" id="GO:0046872">
    <property type="term" value="F:metal ion binding"/>
    <property type="evidence" value="ECO:0007669"/>
    <property type="project" value="UniProtKB-KW"/>
</dbReference>
<dbReference type="InterPro" id="IPR010614">
    <property type="entry name" value="RAD3-like_helicase_DEAD"/>
</dbReference>